<reference evidence="1 2" key="1">
    <citation type="submission" date="2013-07" db="EMBL/GenBank/DDBJ databases">
        <authorList>
            <person name="Genoscope - CEA"/>
        </authorList>
    </citation>
    <scope>NUCLEOTIDE SEQUENCE [LARGE SCALE GENOMIC DNA]</scope>
    <source>
        <strain evidence="1 2">G6</strain>
    </source>
</reference>
<accession>A0A068R249</accession>
<dbReference type="KEGG" id="xpo:XPG1_1341"/>
<proteinExistence type="predicted"/>
<dbReference type="HOGENOM" id="CLU_2670282_0_0_6"/>
<organism evidence="1 2">
    <name type="scientific">Xenorhabdus poinarii G6</name>
    <dbReference type="NCBI Taxonomy" id="1354304"/>
    <lineage>
        <taxon>Bacteria</taxon>
        <taxon>Pseudomonadati</taxon>
        <taxon>Pseudomonadota</taxon>
        <taxon>Gammaproteobacteria</taxon>
        <taxon>Enterobacterales</taxon>
        <taxon>Morganellaceae</taxon>
        <taxon>Xenorhabdus</taxon>
    </lineage>
</organism>
<dbReference type="AlphaFoldDB" id="A0A068R249"/>
<dbReference type="STRING" id="1354304.XPG1_1341"/>
<sequence length="75" mass="8674">MFRDNEESSILWNHRYPGSVFFTFSQPARVFIVKLLGQKCVGNGLNLREHIKRLCQQNIVINFLNVAVIAAIWVI</sequence>
<name>A0A068R249_9GAMM</name>
<dbReference type="EMBL" id="FO704551">
    <property type="protein sequence ID" value="CDG20996.1"/>
    <property type="molecule type" value="Genomic_DNA"/>
</dbReference>
<keyword evidence="2" id="KW-1185">Reference proteome</keyword>
<gene>
    <name evidence="1" type="ORF">XPG1_1341</name>
</gene>
<protein>
    <submittedName>
        <fullName evidence="1">Uncharacterized protein</fullName>
    </submittedName>
</protein>
<evidence type="ECO:0000313" key="2">
    <source>
        <dbReference type="Proteomes" id="UP000032735"/>
    </source>
</evidence>
<evidence type="ECO:0000313" key="1">
    <source>
        <dbReference type="EMBL" id="CDG20996.1"/>
    </source>
</evidence>
<dbReference type="Proteomes" id="UP000032735">
    <property type="component" value="Chromosome"/>
</dbReference>